<dbReference type="Proteomes" id="UP000295083">
    <property type="component" value="Unassembled WGS sequence"/>
</dbReference>
<accession>A0A4R8PWI2</accession>
<evidence type="ECO:0000256" key="1">
    <source>
        <dbReference type="SAM" id="MobiDB-lite"/>
    </source>
</evidence>
<dbReference type="PANTHER" id="PTHR37988:SF1">
    <property type="entry name" value="UPF0592 MEMBRANE PROTEIN C7D4.03C"/>
    <property type="match status" value="1"/>
</dbReference>
<feature type="compositionally biased region" description="Polar residues" evidence="1">
    <location>
        <begin position="397"/>
        <end position="418"/>
    </location>
</feature>
<gene>
    <name evidence="2" type="ORF">C8035_v003159</name>
</gene>
<feature type="region of interest" description="Disordered" evidence="1">
    <location>
        <begin position="1148"/>
        <end position="1228"/>
    </location>
</feature>
<feature type="compositionally biased region" description="Low complexity" evidence="1">
    <location>
        <begin position="57"/>
        <end position="66"/>
    </location>
</feature>
<reference evidence="2 3" key="1">
    <citation type="submission" date="2018-11" db="EMBL/GenBank/DDBJ databases">
        <title>Genome sequence and assembly of Colletotrichum spinosum.</title>
        <authorList>
            <person name="Gan P."/>
            <person name="Shirasu K."/>
        </authorList>
    </citation>
    <scope>NUCLEOTIDE SEQUENCE [LARGE SCALE GENOMIC DNA]</scope>
    <source>
        <strain evidence="2 3">CBS 515.97</strain>
    </source>
</reference>
<evidence type="ECO:0000313" key="2">
    <source>
        <dbReference type="EMBL" id="TDZ30231.1"/>
    </source>
</evidence>
<keyword evidence="3" id="KW-1185">Reference proteome</keyword>
<sequence>MSREKGPSTQGRAAFELLSFDTSPDFDTTLYLDGGGSSKKEEAKATPALSPSPSPSASPASAPISKSSEETSPPAKVRSDPVKLSKAPKEDEKENAKDGKQKEKNKEKEKQKLRGRRTSLIERRKSWLPASKSPSKSKEPPLPERPSTHAGDHVGSAATASTSATAAATATATSASASAASSSLNVPLTRPTEPERTRTVSESFATFARKSWMSTSRSPSPRRNPESAPVPVPVTVTPARQQQLQLPRGEPPSNDSDEAAQKRPVSLLVATSASPASRSTENLKPPSRLNRASTYFTKMKQRPTSMLIKLGSGSDPELNLSTPAASNPPPLVASPGIDQQGTTSSSENKNNANKPAEPKLLTKPAPKSVSKPATKPQPKAPSKASSKAPSKATFKTVSSKLSSFAESQTTVTDESWSEMSANKDTIWSAFRTLDSEYSGFPSRAMPQRMNIVRVTLLPFLRTYMNHMTNKTINLEDVERRATVLNKWWGGLLDMLEGQGGQSLPGVDRPVLLEALTMLMMRPEWRQSTTYFLPLVDRSPNERVRPRSGTQSTADSSVGSSQAFLNESAEHNVRTMFVGNLMKQMQIVVDKMSLRHAPLSLVNWCGKACAFGFFFCPSVAEILCRLWDLRPEIIRRTADEFGLPKKNNGESEDIMALFPPNLGVLGWQSQKCISSRFKERVKLSVMAARIPWFSPWVTRWRGGDTDLFFIFCKYYHILCEEFMPEGLPLLEKARSPGFVLVQAQILSCIESTIHRQAEVDAMMNPMAGADSFYGADAAATSMTVPGNLLKNMAENRVIVLLKDIVGEAGAFISAARRTFAEAFLSVTRAATRRVSVFDHSAVFTLCDFLEEALVAYDELGDINNPSIIRAIQWPFWLEVCKKMLVSDNAMTEVRLLSFIYSTWDTIAADAERKKALCLDWLLSEEIFDTYFNHWCPMVRGYYMRLLCWRVCRDAGSANEVDAQIFLLAASRLKTVWAHYLWLRNTAEAAGKFPPSTAPCLPTPGKKFMIIRTEVNLPQPGYFNQPFDSFSKILNGEGSVVAPSPAETPEPLAPKLDNSKKRWSLFGKVLSLGGAGSGSDSEDESRKESKSLTSRAKARQGGPPLPPKISTSAASAVTTSSDGSSPGGSPIFMEQKFVFKFTLTWQPPAVSHPRDRLLTRPRLPAPAQAWASARSRSDSAPPLPPAGLPDPTRRVSGSKKKGLVDEAKNASPLSSPTLERKSSVTAVSSTSLVRRLSLTNKFDFEENPKAELMTFDFENAEKSSASSMSSTSSTASSPVETKADEEEQQPLSPPPQQQQQQQHIPQRPKAVSRRSGPESLTQPIRPTGMYTKRAVYTGRALAEWSIVVAECNGFVDRRRDEGVLGLSEVEVPLLTVEGFRKIG</sequence>
<evidence type="ECO:0000313" key="3">
    <source>
        <dbReference type="Proteomes" id="UP000295083"/>
    </source>
</evidence>
<feature type="compositionally biased region" description="Basic and acidic residues" evidence="1">
    <location>
        <begin position="136"/>
        <end position="152"/>
    </location>
</feature>
<feature type="compositionally biased region" description="Low complexity" evidence="1">
    <location>
        <begin position="1262"/>
        <end position="1275"/>
    </location>
</feature>
<feature type="region of interest" description="Disordered" evidence="1">
    <location>
        <begin position="1"/>
        <end position="418"/>
    </location>
</feature>
<feature type="region of interest" description="Disordered" evidence="1">
    <location>
        <begin position="1262"/>
        <end position="1324"/>
    </location>
</feature>
<feature type="compositionally biased region" description="Low complexity" evidence="1">
    <location>
        <begin position="1108"/>
        <end position="1127"/>
    </location>
</feature>
<feature type="compositionally biased region" description="Polar residues" evidence="1">
    <location>
        <begin position="269"/>
        <end position="282"/>
    </location>
</feature>
<feature type="compositionally biased region" description="Low complexity" evidence="1">
    <location>
        <begin position="344"/>
        <end position="359"/>
    </location>
</feature>
<dbReference type="Pfam" id="PF08578">
    <property type="entry name" value="DUF1765"/>
    <property type="match status" value="1"/>
</dbReference>
<feature type="compositionally biased region" description="Low complexity" evidence="1">
    <location>
        <begin position="209"/>
        <end position="238"/>
    </location>
</feature>
<proteinExistence type="predicted"/>
<organism evidence="2 3">
    <name type="scientific">Colletotrichum spinosum</name>
    <dbReference type="NCBI Taxonomy" id="1347390"/>
    <lineage>
        <taxon>Eukaryota</taxon>
        <taxon>Fungi</taxon>
        <taxon>Dikarya</taxon>
        <taxon>Ascomycota</taxon>
        <taxon>Pezizomycotina</taxon>
        <taxon>Sordariomycetes</taxon>
        <taxon>Hypocreomycetidae</taxon>
        <taxon>Glomerellales</taxon>
        <taxon>Glomerellaceae</taxon>
        <taxon>Colletotrichum</taxon>
        <taxon>Colletotrichum orbiculare species complex</taxon>
    </lineage>
</organism>
<feature type="compositionally biased region" description="Basic and acidic residues" evidence="1">
    <location>
        <begin position="77"/>
        <end position="112"/>
    </location>
</feature>
<feature type="compositionally biased region" description="Low complexity" evidence="1">
    <location>
        <begin position="1158"/>
        <end position="1178"/>
    </location>
</feature>
<dbReference type="EMBL" id="QAPG01000139">
    <property type="protein sequence ID" value="TDZ30231.1"/>
    <property type="molecule type" value="Genomic_DNA"/>
</dbReference>
<dbReference type="InterPro" id="IPR013887">
    <property type="entry name" value="UPF0592"/>
</dbReference>
<feature type="compositionally biased region" description="Polar residues" evidence="1">
    <location>
        <begin position="547"/>
        <end position="560"/>
    </location>
</feature>
<name>A0A4R8PWI2_9PEZI</name>
<protein>
    <submittedName>
        <fullName evidence="2">UPF0592 membrane protein</fullName>
    </submittedName>
</protein>
<comment type="caution">
    <text evidence="2">The sequence shown here is derived from an EMBL/GenBank/DDBJ whole genome shotgun (WGS) entry which is preliminary data.</text>
</comment>
<feature type="compositionally biased region" description="Low complexity" evidence="1">
    <location>
        <begin position="1295"/>
        <end position="1306"/>
    </location>
</feature>
<feature type="region of interest" description="Disordered" evidence="1">
    <location>
        <begin position="1071"/>
        <end position="1127"/>
    </location>
</feature>
<feature type="region of interest" description="Disordered" evidence="1">
    <location>
        <begin position="540"/>
        <end position="560"/>
    </location>
</feature>
<feature type="compositionally biased region" description="Low complexity" evidence="1">
    <location>
        <begin position="370"/>
        <end position="396"/>
    </location>
</feature>
<dbReference type="PANTHER" id="PTHR37988">
    <property type="entry name" value="UPF0592 MEMBRANE PROTEIN C7D4.03C"/>
    <property type="match status" value="1"/>
</dbReference>
<feature type="compositionally biased region" description="Low complexity" evidence="1">
    <location>
        <begin position="156"/>
        <end position="183"/>
    </location>
</feature>